<dbReference type="RefSeq" id="WP_014124483.1">
    <property type="nucleotide sequence ID" value="NZ_BAABQP010000020.1"/>
</dbReference>
<dbReference type="AlphaFoldDB" id="A0A2H6C2K5"/>
<dbReference type="Proteomes" id="UP000236214">
    <property type="component" value="Unassembled WGS sequence"/>
</dbReference>
<comment type="caution">
    <text evidence="1">The sequence shown here is derived from an EMBL/GenBank/DDBJ whole genome shotgun (WGS) entry which is preliminary data.</text>
</comment>
<keyword evidence="1" id="KW-0808">Transferase</keyword>
<dbReference type="PROSITE" id="PS51186">
    <property type="entry name" value="GNAT"/>
    <property type="match status" value="1"/>
</dbReference>
<dbReference type="InterPro" id="IPR000182">
    <property type="entry name" value="GNAT_dom"/>
</dbReference>
<dbReference type="GeneID" id="64053718"/>
<proteinExistence type="predicted"/>
<evidence type="ECO:0000313" key="1">
    <source>
        <dbReference type="EMBL" id="GBD68527.1"/>
    </source>
</evidence>
<dbReference type="InterPro" id="IPR016181">
    <property type="entry name" value="Acyl_CoA_acyltransferase"/>
</dbReference>
<dbReference type="GO" id="GO:0016747">
    <property type="term" value="F:acyltransferase activity, transferring groups other than amino-acyl groups"/>
    <property type="evidence" value="ECO:0007669"/>
    <property type="project" value="InterPro"/>
</dbReference>
<dbReference type="EMBL" id="BDEC01000053">
    <property type="protein sequence ID" value="GBD68527.1"/>
    <property type="molecule type" value="Genomic_DNA"/>
</dbReference>
<keyword evidence="2" id="KW-1185">Reference proteome</keyword>
<dbReference type="CDD" id="cd04301">
    <property type="entry name" value="NAT_SF"/>
    <property type="match status" value="1"/>
</dbReference>
<sequence length="182" mass="21204">MLMIRELKNDSTSIDDAKKIYFNSFPEKEQLPFSILKDNVELGKASFSGLFSDSQLVGIVYYTRYENLVYIFYFAIDAMIQSKGYGREAIKAIRNYFANDKIILLVEEIRDDAENNEQRKSRKRFYLRNGFVGSGKIMTEGGVRYEMLHSDNADVSIEEYKKVTDYFFKDSSYSDRDNENAV</sequence>
<organism evidence="1 2">
    <name type="scientific">Tetragenococcus halophilus subsp. halophilus</name>
    <dbReference type="NCBI Taxonomy" id="1513897"/>
    <lineage>
        <taxon>Bacteria</taxon>
        <taxon>Bacillati</taxon>
        <taxon>Bacillota</taxon>
        <taxon>Bacilli</taxon>
        <taxon>Lactobacillales</taxon>
        <taxon>Enterococcaceae</taxon>
        <taxon>Tetragenococcus</taxon>
    </lineage>
</organism>
<accession>A0A2H6C2K5</accession>
<dbReference type="Gene3D" id="3.40.630.30">
    <property type="match status" value="1"/>
</dbReference>
<dbReference type="Pfam" id="PF00583">
    <property type="entry name" value="Acetyltransf_1"/>
    <property type="match status" value="1"/>
</dbReference>
<dbReference type="SUPFAM" id="SSF55729">
    <property type="entry name" value="Acyl-CoA N-acyltransferases (Nat)"/>
    <property type="match status" value="1"/>
</dbReference>
<reference evidence="1 2" key="1">
    <citation type="submission" date="2016-05" db="EMBL/GenBank/DDBJ databases">
        <title>Whole genome sequencing of Tetragenococcus halophilus subsp. halophilus NISL 7118.</title>
        <authorList>
            <person name="Shiwa Y."/>
            <person name="Nishimura I."/>
            <person name="Yoshikawa H."/>
            <person name="Koyama Y."/>
            <person name="Oguma T."/>
        </authorList>
    </citation>
    <scope>NUCLEOTIDE SEQUENCE [LARGE SCALE GENOMIC DNA]</scope>
    <source>
        <strain evidence="1 2">NISL 7118</strain>
    </source>
</reference>
<evidence type="ECO:0000313" key="2">
    <source>
        <dbReference type="Proteomes" id="UP000236214"/>
    </source>
</evidence>
<gene>
    <name evidence="1" type="ORF">TEHN7118_1333</name>
</gene>
<name>A0A2H6C2K5_TETHA</name>
<protein>
    <submittedName>
        <fullName evidence="1">Putative acetyltransferase</fullName>
    </submittedName>
</protein>